<keyword evidence="1" id="KW-1185">Reference proteome</keyword>
<sequence length="137" mass="16308">MEDDKKTTYKDYYKVLEVEYDASDETIRLNYRKLALVSHPYFIEQHLLQLLYKWHPDKHKCNDAVTAKFQEINEAYTVLSDPDKRLDYDLNGNYEINDYTLPEYLSRFKGMILTSNGLGMSSVWSEQLTEFNKLMDK</sequence>
<dbReference type="RefSeq" id="XP_075107975.1">
    <property type="nucleotide sequence ID" value="XM_075251874.1"/>
</dbReference>
<organism evidence="1 2">
    <name type="scientific">Nicotiana tabacum</name>
    <name type="common">Common tobacco</name>
    <dbReference type="NCBI Taxonomy" id="4097"/>
    <lineage>
        <taxon>Eukaryota</taxon>
        <taxon>Viridiplantae</taxon>
        <taxon>Streptophyta</taxon>
        <taxon>Embryophyta</taxon>
        <taxon>Tracheophyta</taxon>
        <taxon>Spermatophyta</taxon>
        <taxon>Magnoliopsida</taxon>
        <taxon>eudicotyledons</taxon>
        <taxon>Gunneridae</taxon>
        <taxon>Pentapetalae</taxon>
        <taxon>asterids</taxon>
        <taxon>lamiids</taxon>
        <taxon>Solanales</taxon>
        <taxon>Solanaceae</taxon>
        <taxon>Nicotianoideae</taxon>
        <taxon>Nicotianeae</taxon>
        <taxon>Nicotiana</taxon>
    </lineage>
</organism>
<protein>
    <submittedName>
        <fullName evidence="2">Uncharacterized protein LOC107804701 isoform X1</fullName>
    </submittedName>
</protein>
<proteinExistence type="predicted"/>
<evidence type="ECO:0000313" key="2">
    <source>
        <dbReference type="RefSeq" id="XP_075107975.1"/>
    </source>
</evidence>
<evidence type="ECO:0000313" key="1">
    <source>
        <dbReference type="Proteomes" id="UP000790787"/>
    </source>
</evidence>
<accession>A0AC58UEQ6</accession>
<reference evidence="2" key="2">
    <citation type="submission" date="2025-08" db="UniProtKB">
        <authorList>
            <consortium name="RefSeq"/>
        </authorList>
    </citation>
    <scope>IDENTIFICATION</scope>
    <source>
        <tissue evidence="2">Leaf</tissue>
    </source>
</reference>
<reference evidence="1" key="1">
    <citation type="journal article" date="2014" name="Nat. Commun.">
        <title>The tobacco genome sequence and its comparison with those of tomato and potato.</title>
        <authorList>
            <person name="Sierro N."/>
            <person name="Battey J.N."/>
            <person name="Ouadi S."/>
            <person name="Bakaher N."/>
            <person name="Bovet L."/>
            <person name="Willig A."/>
            <person name="Goepfert S."/>
            <person name="Peitsch M.C."/>
            <person name="Ivanov N.V."/>
        </authorList>
    </citation>
    <scope>NUCLEOTIDE SEQUENCE [LARGE SCALE GENOMIC DNA]</scope>
</reference>
<gene>
    <name evidence="2" type="primary">LOC107804701</name>
</gene>
<name>A0AC58UEQ6_TOBAC</name>
<dbReference type="Proteomes" id="UP000790787">
    <property type="component" value="Chromosome 4"/>
</dbReference>